<dbReference type="SUPFAM" id="SSF52980">
    <property type="entry name" value="Restriction endonuclease-like"/>
    <property type="match status" value="1"/>
</dbReference>
<proteinExistence type="predicted"/>
<dbReference type="Gene3D" id="3.40.960.10">
    <property type="entry name" value="VSR Endonuclease"/>
    <property type="match status" value="1"/>
</dbReference>
<evidence type="ECO:0000313" key="2">
    <source>
        <dbReference type="EMBL" id="AAU37946.1"/>
    </source>
</evidence>
<protein>
    <recommendedName>
        <fullName evidence="1">DUF559 domain-containing protein</fullName>
    </recommendedName>
</protein>
<dbReference type="Pfam" id="PF04480">
    <property type="entry name" value="DUF559"/>
    <property type="match status" value="1"/>
</dbReference>
<dbReference type="CDD" id="cd01038">
    <property type="entry name" value="Endonuclease_DUF559"/>
    <property type="match status" value="1"/>
</dbReference>
<name>Q65SW4_MANSM</name>
<sequence>MYINSIFFYIDYSKLKIGVTMELKEFALKLRKNLTEEESILWYHLRKKQLAGFHFRKQAVIAPYVVDFICYKAKLIIEIDGEQHFLPSALVYDEKRTFYLKSKGFRVIRFTNYEIKRELDSVLDKIWYELTGEF</sequence>
<dbReference type="eggNOG" id="COG2852">
    <property type="taxonomic scope" value="Bacteria"/>
</dbReference>
<feature type="domain" description="DUF559" evidence="1">
    <location>
        <begin position="22"/>
        <end position="130"/>
    </location>
</feature>
<dbReference type="EMBL" id="AE016827">
    <property type="protein sequence ID" value="AAU37946.1"/>
    <property type="molecule type" value="Genomic_DNA"/>
</dbReference>
<dbReference type="PANTHER" id="PTHR38590">
    <property type="entry name" value="BLL0828 PROTEIN"/>
    <property type="match status" value="1"/>
</dbReference>
<dbReference type="HOGENOM" id="CLU_107928_1_0_6"/>
<gene>
    <name evidence="2" type="ordered locus">MS1339</name>
</gene>
<evidence type="ECO:0000259" key="1">
    <source>
        <dbReference type="Pfam" id="PF04480"/>
    </source>
</evidence>
<dbReference type="Proteomes" id="UP000000607">
    <property type="component" value="Chromosome"/>
</dbReference>
<dbReference type="InterPro" id="IPR047216">
    <property type="entry name" value="Endonuclease_DUF559_bact"/>
</dbReference>
<organism evidence="2 3">
    <name type="scientific">Mannheimia succiniciproducens (strain KCTC 0769BP / MBEL55E)</name>
    <dbReference type="NCBI Taxonomy" id="221988"/>
    <lineage>
        <taxon>Bacteria</taxon>
        <taxon>Pseudomonadati</taxon>
        <taxon>Pseudomonadota</taxon>
        <taxon>Gammaproteobacteria</taxon>
        <taxon>Pasteurellales</taxon>
        <taxon>Pasteurellaceae</taxon>
        <taxon>Basfia</taxon>
    </lineage>
</organism>
<dbReference type="InterPro" id="IPR007569">
    <property type="entry name" value="DUF559"/>
</dbReference>
<keyword evidence="3" id="KW-1185">Reference proteome</keyword>
<dbReference type="AlphaFoldDB" id="Q65SW4"/>
<evidence type="ECO:0000313" key="3">
    <source>
        <dbReference type="Proteomes" id="UP000000607"/>
    </source>
</evidence>
<dbReference type="STRING" id="221988.MS1339"/>
<dbReference type="PANTHER" id="PTHR38590:SF1">
    <property type="entry name" value="BLL0828 PROTEIN"/>
    <property type="match status" value="1"/>
</dbReference>
<accession>Q65SW4</accession>
<dbReference type="InterPro" id="IPR011335">
    <property type="entry name" value="Restrct_endonuc-II-like"/>
</dbReference>
<dbReference type="KEGG" id="msu:MS1339"/>
<reference evidence="2 3" key="1">
    <citation type="journal article" date="2004" name="Nat. Biotechnol.">
        <title>The genome sequence of the capnophilic rumen bacterium Mannheimia succiniciproducens.</title>
        <authorList>
            <person name="Hong S.H."/>
            <person name="Kim J.S."/>
            <person name="Lee S.Y."/>
            <person name="In Y.H."/>
            <person name="Choi S.S."/>
            <person name="Rih J.-K."/>
            <person name="Kim C.H."/>
            <person name="Jeong H."/>
            <person name="Hur C.G."/>
            <person name="Kim J.J."/>
        </authorList>
    </citation>
    <scope>NUCLEOTIDE SEQUENCE [LARGE SCALE GENOMIC DNA]</scope>
    <source>
        <strain evidence="3">KCTC 0769BP / MBEL55E</strain>
    </source>
</reference>